<keyword evidence="2 4" id="KW-0808">Transferase</keyword>
<sequence length="212" mass="24327">LLLQVGTDVLKNRQPPRLIKHHLPQSVSPHHPEAKHIVVVRNPFDVFISWVHAKREVSGVGCEDVDTLLHRFLSGDLEYGCNFEHLFSWYAKRGGANVLLVHYERIKEDFRTVVLEIARFLDVPGVVKRLDQCLVDKLREVTSFKNLLLTVTSSDDAVNTSQKPGKRLQHTLFREGVAGNWARHLTVDQETRLRRIYTTKQLPGPISQRLET</sequence>
<gene>
    <name evidence="4" type="ORF">IscW_ISCW024334</name>
</gene>
<reference evidence="4 6" key="1">
    <citation type="submission" date="2008-03" db="EMBL/GenBank/DDBJ databases">
        <title>Annotation of Ixodes scapularis.</title>
        <authorList>
            <consortium name="Ixodes scapularis Genome Project Consortium"/>
            <person name="Caler E."/>
            <person name="Hannick L.I."/>
            <person name="Bidwell S."/>
            <person name="Joardar V."/>
            <person name="Thiagarajan M."/>
            <person name="Amedeo P."/>
            <person name="Galinsky K.J."/>
            <person name="Schobel S."/>
            <person name="Inman J."/>
            <person name="Hostetler J."/>
            <person name="Miller J."/>
            <person name="Hammond M."/>
            <person name="Megy K."/>
            <person name="Lawson D."/>
            <person name="Kodira C."/>
            <person name="Sutton G."/>
            <person name="Meyer J."/>
            <person name="Hill C.A."/>
            <person name="Birren B."/>
            <person name="Nene V."/>
            <person name="Collins F."/>
            <person name="Alarcon-Chaidez F."/>
            <person name="Wikel S."/>
            <person name="Strausberg R."/>
        </authorList>
    </citation>
    <scope>NUCLEOTIDE SEQUENCE [LARGE SCALE GENOMIC DNA]</scope>
    <source>
        <strain evidence="6">Wikel</strain>
        <strain evidence="4">Wikel colony</strain>
    </source>
</reference>
<accession>B7PN80</accession>
<dbReference type="PaxDb" id="6945-B7PN80"/>
<dbReference type="EMBL" id="ABJB010289908">
    <property type="status" value="NOT_ANNOTATED_CDS"/>
    <property type="molecule type" value="Genomic_DNA"/>
</dbReference>
<dbReference type="GO" id="GO:0008146">
    <property type="term" value="F:sulfotransferase activity"/>
    <property type="evidence" value="ECO:0007669"/>
    <property type="project" value="InterPro"/>
</dbReference>
<feature type="domain" description="Sulfotransferase" evidence="3">
    <location>
        <begin position="6"/>
        <end position="199"/>
    </location>
</feature>
<dbReference type="EMBL" id="DS750818">
    <property type="protein sequence ID" value="EEC08052.1"/>
    <property type="molecule type" value="Genomic_DNA"/>
</dbReference>
<dbReference type="STRING" id="6945.B7PN80"/>
<dbReference type="Pfam" id="PF00685">
    <property type="entry name" value="Sulfotransfer_1"/>
    <property type="match status" value="1"/>
</dbReference>
<evidence type="ECO:0000313" key="5">
    <source>
        <dbReference type="EnsemblMetazoa" id="ISCW024334-PA"/>
    </source>
</evidence>
<evidence type="ECO:0000256" key="1">
    <source>
        <dbReference type="ARBA" id="ARBA00005771"/>
    </source>
</evidence>
<dbReference type="AlphaFoldDB" id="B7PN80"/>
<organism>
    <name type="scientific">Ixodes scapularis</name>
    <name type="common">Black-legged tick</name>
    <name type="synonym">Deer tick</name>
    <dbReference type="NCBI Taxonomy" id="6945"/>
    <lineage>
        <taxon>Eukaryota</taxon>
        <taxon>Metazoa</taxon>
        <taxon>Ecdysozoa</taxon>
        <taxon>Arthropoda</taxon>
        <taxon>Chelicerata</taxon>
        <taxon>Arachnida</taxon>
        <taxon>Acari</taxon>
        <taxon>Parasitiformes</taxon>
        <taxon>Ixodida</taxon>
        <taxon>Ixodoidea</taxon>
        <taxon>Ixodidae</taxon>
        <taxon>Ixodinae</taxon>
        <taxon>Ixodes</taxon>
    </lineage>
</organism>
<name>B7PN80_IXOSC</name>
<keyword evidence="6" id="KW-1185">Reference proteome</keyword>
<dbReference type="Gene3D" id="3.40.50.300">
    <property type="entry name" value="P-loop containing nucleotide triphosphate hydrolases"/>
    <property type="match status" value="1"/>
</dbReference>
<evidence type="ECO:0000313" key="6">
    <source>
        <dbReference type="Proteomes" id="UP000001555"/>
    </source>
</evidence>
<dbReference type="SUPFAM" id="SSF52540">
    <property type="entry name" value="P-loop containing nucleoside triphosphate hydrolases"/>
    <property type="match status" value="1"/>
</dbReference>
<dbReference type="InterPro" id="IPR027417">
    <property type="entry name" value="P-loop_NTPase"/>
</dbReference>
<dbReference type="PANTHER" id="PTHR11783">
    <property type="entry name" value="SULFOTRANSFERASE SULT"/>
    <property type="match status" value="1"/>
</dbReference>
<dbReference type="VEuPathDB" id="VectorBase:ISCI024334"/>
<dbReference type="Proteomes" id="UP000001555">
    <property type="component" value="Unassembled WGS sequence"/>
</dbReference>
<protein>
    <submittedName>
        <fullName evidence="4 5">Cytosolic sulfotransferase, putative</fullName>
    </submittedName>
</protein>
<evidence type="ECO:0000256" key="2">
    <source>
        <dbReference type="ARBA" id="ARBA00022679"/>
    </source>
</evidence>
<evidence type="ECO:0000313" key="4">
    <source>
        <dbReference type="EMBL" id="EEC08052.1"/>
    </source>
</evidence>
<dbReference type="EnsemblMetazoa" id="ISCW024334-RA">
    <property type="protein sequence ID" value="ISCW024334-PA"/>
    <property type="gene ID" value="ISCW024334"/>
</dbReference>
<dbReference type="InterPro" id="IPR000863">
    <property type="entry name" value="Sulfotransferase_dom"/>
</dbReference>
<reference evidence="5" key="2">
    <citation type="submission" date="2020-05" db="UniProtKB">
        <authorList>
            <consortium name="EnsemblMetazoa"/>
        </authorList>
    </citation>
    <scope>IDENTIFICATION</scope>
    <source>
        <strain evidence="5">wikel</strain>
    </source>
</reference>
<proteinExistence type="inferred from homology"/>
<dbReference type="HOGENOM" id="CLU_027239_6_0_1"/>
<evidence type="ECO:0000259" key="3">
    <source>
        <dbReference type="Pfam" id="PF00685"/>
    </source>
</evidence>
<feature type="non-terminal residue" evidence="4">
    <location>
        <position position="212"/>
    </location>
</feature>
<comment type="similarity">
    <text evidence="1">Belongs to the sulfotransferase 1 family.</text>
</comment>
<feature type="non-terminal residue" evidence="4">
    <location>
        <position position="1"/>
    </location>
</feature>
<dbReference type="VEuPathDB" id="VectorBase:ISCW024334"/>